<sequence>MNRFEELAHPEAPAPPRPGGVVEVDLPEGVPFKEGCERILAAVEGNRRWYRRPRWVEVRVGGVPVCVTTPAVVATALEERHTTGPRGPVGRPGHHLIVPNAGHALLGEEEGRPRTVTYVCPEQGCGRAETLFRPGAPVCEDHGVGMVER</sequence>
<protein>
    <submittedName>
        <fullName evidence="2">Uncharacterized protein</fullName>
    </submittedName>
</protein>
<evidence type="ECO:0000313" key="2">
    <source>
        <dbReference type="EMBL" id="MBB0247040.1"/>
    </source>
</evidence>
<reference evidence="3" key="1">
    <citation type="submission" date="2019-10" db="EMBL/GenBank/DDBJ databases">
        <title>Streptomyces sp. nov., a novel actinobacterium isolated from alkaline environment.</title>
        <authorList>
            <person name="Golinska P."/>
        </authorList>
    </citation>
    <scope>NUCLEOTIDE SEQUENCE [LARGE SCALE GENOMIC DNA]</scope>
    <source>
        <strain evidence="3">DSM 42118</strain>
    </source>
</reference>
<comment type="caution">
    <text evidence="2">The sequence shown here is derived from an EMBL/GenBank/DDBJ whole genome shotgun (WGS) entry which is preliminary data.</text>
</comment>
<keyword evidence="3" id="KW-1185">Reference proteome</keyword>
<dbReference type="AlphaFoldDB" id="A0A7W3TI47"/>
<dbReference type="RefSeq" id="WP_182608293.1">
    <property type="nucleotide sequence ID" value="NZ_VKHT01001313.1"/>
</dbReference>
<feature type="region of interest" description="Disordered" evidence="1">
    <location>
        <begin position="1"/>
        <end position="21"/>
    </location>
</feature>
<evidence type="ECO:0000313" key="3">
    <source>
        <dbReference type="Proteomes" id="UP000538929"/>
    </source>
</evidence>
<organism evidence="2 3">
    <name type="scientific">Streptomyces alkaliphilus</name>
    <dbReference type="NCBI Taxonomy" id="1472722"/>
    <lineage>
        <taxon>Bacteria</taxon>
        <taxon>Bacillati</taxon>
        <taxon>Actinomycetota</taxon>
        <taxon>Actinomycetes</taxon>
        <taxon>Kitasatosporales</taxon>
        <taxon>Streptomycetaceae</taxon>
        <taxon>Streptomyces</taxon>
    </lineage>
</organism>
<dbReference type="Proteomes" id="UP000538929">
    <property type="component" value="Unassembled WGS sequence"/>
</dbReference>
<accession>A0A7W3TI47</accession>
<proteinExistence type="predicted"/>
<name>A0A7W3TI47_9ACTN</name>
<dbReference type="EMBL" id="VKHT01001313">
    <property type="protein sequence ID" value="MBB0247040.1"/>
    <property type="molecule type" value="Genomic_DNA"/>
</dbReference>
<evidence type="ECO:0000256" key="1">
    <source>
        <dbReference type="SAM" id="MobiDB-lite"/>
    </source>
</evidence>
<gene>
    <name evidence="2" type="ORF">FNQ90_23680</name>
</gene>